<dbReference type="AlphaFoldDB" id="A0A250VT03"/>
<dbReference type="EMBL" id="BDQI01000034">
    <property type="protein sequence ID" value="GAX57255.1"/>
    <property type="molecule type" value="Genomic_DNA"/>
</dbReference>
<evidence type="ECO:0000313" key="2">
    <source>
        <dbReference type="Proteomes" id="UP000217446"/>
    </source>
</evidence>
<comment type="caution">
    <text evidence="1">The sequence shown here is derived from an EMBL/GenBank/DDBJ whole genome shotgun (WGS) entry which is preliminary data.</text>
</comment>
<organism evidence="1 2">
    <name type="scientific">Streptomyces olivochromogenes</name>
    <dbReference type="NCBI Taxonomy" id="1963"/>
    <lineage>
        <taxon>Bacteria</taxon>
        <taxon>Bacillati</taxon>
        <taxon>Actinomycetota</taxon>
        <taxon>Actinomycetes</taxon>
        <taxon>Kitasatosporales</taxon>
        <taxon>Streptomycetaceae</taxon>
        <taxon>Streptomyces</taxon>
    </lineage>
</organism>
<gene>
    <name evidence="1" type="ORF">SO3561_08825</name>
</gene>
<accession>A0A250VT03</accession>
<dbReference type="RefSeq" id="WP_067383097.1">
    <property type="nucleotide sequence ID" value="NZ_BDQI01000034.1"/>
</dbReference>
<reference evidence="2" key="1">
    <citation type="submission" date="2017-05" db="EMBL/GenBank/DDBJ databases">
        <title>Streptomyces olivochromogenes NBRC 3561 whole genome shotgun sequence.</title>
        <authorList>
            <person name="Dohra H."/>
            <person name="Kodani S."/>
        </authorList>
    </citation>
    <scope>NUCLEOTIDE SEQUENCE [LARGE SCALE GENOMIC DNA]</scope>
    <source>
        <strain evidence="2">NBRC 3561</strain>
    </source>
</reference>
<protein>
    <submittedName>
        <fullName evidence="1">Uncharacterized protein</fullName>
    </submittedName>
</protein>
<sequence>MGMYHPPVDEHETVVSTALHVVAATHYSRADDPHEDAAYEYSIEQLALAARALAEAVDRKPADEQPIGWSKDEQGSELHHLRQESLLLRSLAQEFRVPLTNTMGGYGEVVVRRWTLAEDRWQVTDGSMTDPKVWIDGQWLSIGSVGLEKAHPYTLDEALKTAHQVAEYEGATFEAWVKATKDAYEYQCPQCMRWAFWENGRGTQHGDEVDEFWCPVCGSESRASLCERRPARGGGA</sequence>
<proteinExistence type="predicted"/>
<keyword evidence="2" id="KW-1185">Reference proteome</keyword>
<dbReference type="Proteomes" id="UP000217446">
    <property type="component" value="Unassembled WGS sequence"/>
</dbReference>
<name>A0A250VT03_STROL</name>
<evidence type="ECO:0000313" key="1">
    <source>
        <dbReference type="EMBL" id="GAX57255.1"/>
    </source>
</evidence>
<dbReference type="STRING" id="1963.AQJ27_45180"/>